<accession>A0A8H7F0X8</accession>
<dbReference type="Proteomes" id="UP000629468">
    <property type="component" value="Unassembled WGS sequence"/>
</dbReference>
<reference evidence="1 2" key="1">
    <citation type="journal article" name="Sci. Rep.">
        <title>Telomere-to-telomere assembled and centromere annotated genomes of the two main subspecies of the button mushroom Agaricus bisporus reveal especially polymorphic chromosome ends.</title>
        <authorList>
            <person name="Sonnenberg A.S.M."/>
            <person name="Sedaghat-Telgerd N."/>
            <person name="Lavrijssen B."/>
            <person name="Ohm R.A."/>
            <person name="Hendrickx P.M."/>
            <person name="Scholtmeijer K."/>
            <person name="Baars J.J.P."/>
            <person name="van Peer A."/>
        </authorList>
    </citation>
    <scope>NUCLEOTIDE SEQUENCE [LARGE SCALE GENOMIC DNA]</scope>
    <source>
        <strain evidence="1 2">H119_p4</strain>
    </source>
</reference>
<dbReference type="AlphaFoldDB" id="A0A8H7F0X8"/>
<evidence type="ECO:0000313" key="2">
    <source>
        <dbReference type="Proteomes" id="UP000629468"/>
    </source>
</evidence>
<dbReference type="EMBL" id="JABXXO010000008">
    <property type="protein sequence ID" value="KAF7771641.1"/>
    <property type="molecule type" value="Genomic_DNA"/>
</dbReference>
<gene>
    <name evidence="1" type="ORF">Agabi119p4_5952</name>
</gene>
<proteinExistence type="predicted"/>
<sequence>MLTQLRATLVQRLIFSLYLERFIQYGPFPFILSLPPNNMIEAPHTTSRTSVLPVEILEAIMDQLHTDLRMLGICGLVCLEWLIRSRYHIFSAVQLSPWRARHFFELCRTKHCTFVNCVNCIEVDGALATEEICQSDDLELPFHNILSMSSSFLAHIESLRIRNVNWTLLPPSDQDQLRQRLASFSRLRTLEFDNVTFQDLREVVRITSCLPPLSHITVNIEFSKYVEHAISSATALTLPSNLKVLRLGSDEAIPVLLNTTFKDSRINRLILDGVKLWHIEYIGCGLQSLRTVLRHLQINFSRGEDHSVGISDLARLDFTHHTNLRSLHFGGIVLNHQTISGLERGLSHLKIQPMRCQMKEVNLGLAVESESLIRQIGWCSLKRALVAKIQCRLNLDISIYLSSAGSELVTDEVVENLIQTELKGLRNNGGIGIRVNDRTID</sequence>
<protein>
    <submittedName>
        <fullName evidence="1">Uncharacterized protein</fullName>
    </submittedName>
</protein>
<evidence type="ECO:0000313" key="1">
    <source>
        <dbReference type="EMBL" id="KAF7771641.1"/>
    </source>
</evidence>
<dbReference type="SUPFAM" id="SSF52047">
    <property type="entry name" value="RNI-like"/>
    <property type="match status" value="1"/>
</dbReference>
<organism evidence="1 2">
    <name type="scientific">Agaricus bisporus var. burnettii</name>
    <dbReference type="NCBI Taxonomy" id="192524"/>
    <lineage>
        <taxon>Eukaryota</taxon>
        <taxon>Fungi</taxon>
        <taxon>Dikarya</taxon>
        <taxon>Basidiomycota</taxon>
        <taxon>Agaricomycotina</taxon>
        <taxon>Agaricomycetes</taxon>
        <taxon>Agaricomycetidae</taxon>
        <taxon>Agaricales</taxon>
        <taxon>Agaricineae</taxon>
        <taxon>Agaricaceae</taxon>
        <taxon>Agaricus</taxon>
    </lineage>
</organism>
<comment type="caution">
    <text evidence="1">The sequence shown here is derived from an EMBL/GenBank/DDBJ whole genome shotgun (WGS) entry which is preliminary data.</text>
</comment>
<name>A0A8H7F0X8_AGABI</name>